<evidence type="ECO:0000256" key="2">
    <source>
        <dbReference type="ARBA" id="ARBA00022679"/>
    </source>
</evidence>
<evidence type="ECO:0000313" key="4">
    <source>
        <dbReference type="EMBL" id="UUI74526.1"/>
    </source>
</evidence>
<evidence type="ECO:0000256" key="1">
    <source>
        <dbReference type="ARBA" id="ARBA00022676"/>
    </source>
</evidence>
<dbReference type="Pfam" id="PF13692">
    <property type="entry name" value="Glyco_trans_1_4"/>
    <property type="match status" value="1"/>
</dbReference>
<dbReference type="Gene3D" id="3.40.50.2000">
    <property type="entry name" value="Glycogen Phosphorylase B"/>
    <property type="match status" value="2"/>
</dbReference>
<gene>
    <name evidence="4" type="ORF">NP064_12065</name>
</gene>
<protein>
    <submittedName>
        <fullName evidence="4">Glycosyltransferase family 4 protein</fullName>
    </submittedName>
</protein>
<dbReference type="PANTHER" id="PTHR46401:SF2">
    <property type="entry name" value="GLYCOSYLTRANSFERASE WBBK-RELATED"/>
    <property type="match status" value="1"/>
</dbReference>
<proteinExistence type="predicted"/>
<accession>A0ABY5KZ69</accession>
<keyword evidence="5" id="KW-1185">Reference proteome</keyword>
<dbReference type="RefSeq" id="WP_227570758.1">
    <property type="nucleotide sequence ID" value="NZ_CP101988.1"/>
</dbReference>
<sequence>MRITLDATPLLGARTGVGQYVQHLVAELPAAIARRDLDAEVRATTWTARGSRLTDLPQEVAQVGPRVPARLLRELWRRGDHPRIETLVGRTEVFHGTNFTSPPTHRAREVVTIHDLTYVLHRSTVSSASVLYQELVPRALARGAHVVTPSHAVAAEVAAFYDLDTSRVTATPLGVELDWFDATPASPAWLSTHGLPTDYLVFVGSLDPRKNLPTLLAAHSQLRAEHPDTPALVLAGPAGREASLANRAGLHLTGWLSTPDLQALVAGARALVLPSIDEGFGLPVIEALATGRPVVTSDIPALREVGGPHAVVADALDPASLATALSDALQLADGPVDRARRREWARRFSWSAFADRTLDAYLAS</sequence>
<dbReference type="Pfam" id="PF13439">
    <property type="entry name" value="Glyco_transf_4"/>
    <property type="match status" value="1"/>
</dbReference>
<evidence type="ECO:0000313" key="5">
    <source>
        <dbReference type="Proteomes" id="UP001316189"/>
    </source>
</evidence>
<keyword evidence="1" id="KW-0328">Glycosyltransferase</keyword>
<organism evidence="4 5">
    <name type="scientific">Cellulomonas chengniuliangii</name>
    <dbReference type="NCBI Taxonomy" id="2968084"/>
    <lineage>
        <taxon>Bacteria</taxon>
        <taxon>Bacillati</taxon>
        <taxon>Actinomycetota</taxon>
        <taxon>Actinomycetes</taxon>
        <taxon>Micrococcales</taxon>
        <taxon>Cellulomonadaceae</taxon>
        <taxon>Cellulomonas</taxon>
    </lineage>
</organism>
<name>A0ABY5KZ69_9CELL</name>
<dbReference type="PANTHER" id="PTHR46401">
    <property type="entry name" value="GLYCOSYLTRANSFERASE WBBK-RELATED"/>
    <property type="match status" value="1"/>
</dbReference>
<reference evidence="4 5" key="1">
    <citation type="submission" date="2022-07" db="EMBL/GenBank/DDBJ databases">
        <title>Novel species in genus cellulomonas.</title>
        <authorList>
            <person name="Ye L."/>
        </authorList>
    </citation>
    <scope>NUCLEOTIDE SEQUENCE [LARGE SCALE GENOMIC DNA]</scope>
    <source>
        <strain evidence="5">zg-Y338</strain>
    </source>
</reference>
<feature type="domain" description="Glycosyltransferase subfamily 4-like N-terminal" evidence="3">
    <location>
        <begin position="16"/>
        <end position="178"/>
    </location>
</feature>
<dbReference type="CDD" id="cd03809">
    <property type="entry name" value="GT4_MtfB-like"/>
    <property type="match status" value="1"/>
</dbReference>
<evidence type="ECO:0000259" key="3">
    <source>
        <dbReference type="Pfam" id="PF13439"/>
    </source>
</evidence>
<dbReference type="Proteomes" id="UP001316189">
    <property type="component" value="Chromosome"/>
</dbReference>
<dbReference type="EMBL" id="CP101988">
    <property type="protein sequence ID" value="UUI74526.1"/>
    <property type="molecule type" value="Genomic_DNA"/>
</dbReference>
<dbReference type="SUPFAM" id="SSF53756">
    <property type="entry name" value="UDP-Glycosyltransferase/glycogen phosphorylase"/>
    <property type="match status" value="1"/>
</dbReference>
<dbReference type="InterPro" id="IPR028098">
    <property type="entry name" value="Glyco_trans_4-like_N"/>
</dbReference>
<keyword evidence="2" id="KW-0808">Transferase</keyword>